<evidence type="ECO:0000313" key="1">
    <source>
        <dbReference type="EMBL" id="MBC6491315.1"/>
    </source>
</evidence>
<proteinExistence type="predicted"/>
<organism evidence="1 2">
    <name type="scientific">Flavihumibacter stibioxidans</name>
    <dbReference type="NCBI Taxonomy" id="1834163"/>
    <lineage>
        <taxon>Bacteria</taxon>
        <taxon>Pseudomonadati</taxon>
        <taxon>Bacteroidota</taxon>
        <taxon>Chitinophagia</taxon>
        <taxon>Chitinophagales</taxon>
        <taxon>Chitinophagaceae</taxon>
        <taxon>Flavihumibacter</taxon>
    </lineage>
</organism>
<protein>
    <submittedName>
        <fullName evidence="1">Uncharacterized protein</fullName>
    </submittedName>
</protein>
<reference evidence="1 2" key="1">
    <citation type="submission" date="2016-07" db="EMBL/GenBank/DDBJ databases">
        <title>Genome analysis of Flavihumibacter stibioxidans YS-17.</title>
        <authorList>
            <person name="Shi K."/>
            <person name="Han Y."/>
            <person name="Wang G."/>
        </authorList>
    </citation>
    <scope>NUCLEOTIDE SEQUENCE [LARGE SCALE GENOMIC DNA]</scope>
    <source>
        <strain evidence="1 2">YS-17</strain>
    </source>
</reference>
<sequence length="90" mass="10291">MVLGLPAPFPPDSRSLFVSVYRGFQEYASCKKQHKIIGRNPSNLSKKNETILLLIIILQAWKWRNPGTNIRTTPLWLNSGAAQPNHERHQ</sequence>
<name>A0ABR7M8F2_9BACT</name>
<dbReference type="Proteomes" id="UP000765802">
    <property type="component" value="Unassembled WGS sequence"/>
</dbReference>
<comment type="caution">
    <text evidence="1">The sequence shown here is derived from an EMBL/GenBank/DDBJ whole genome shotgun (WGS) entry which is preliminary data.</text>
</comment>
<evidence type="ECO:0000313" key="2">
    <source>
        <dbReference type="Proteomes" id="UP000765802"/>
    </source>
</evidence>
<keyword evidence="2" id="KW-1185">Reference proteome</keyword>
<gene>
    <name evidence="1" type="ORF">BC349_09750</name>
</gene>
<dbReference type="EMBL" id="MBUA01000012">
    <property type="protein sequence ID" value="MBC6491315.1"/>
    <property type="molecule type" value="Genomic_DNA"/>
</dbReference>
<accession>A0ABR7M8F2</accession>